<name>A0A9N9KAX7_9GLOM</name>
<evidence type="ECO:0000313" key="2">
    <source>
        <dbReference type="Proteomes" id="UP000789759"/>
    </source>
</evidence>
<keyword evidence="2" id="KW-1185">Reference proteome</keyword>
<reference evidence="1" key="1">
    <citation type="submission" date="2021-06" db="EMBL/GenBank/DDBJ databases">
        <authorList>
            <person name="Kallberg Y."/>
            <person name="Tangrot J."/>
            <person name="Rosling A."/>
        </authorList>
    </citation>
    <scope>NUCLEOTIDE SEQUENCE</scope>
    <source>
        <strain evidence="1">FL966</strain>
    </source>
</reference>
<comment type="caution">
    <text evidence="1">The sequence shown here is derived from an EMBL/GenBank/DDBJ whole genome shotgun (WGS) entry which is preliminary data.</text>
</comment>
<dbReference type="OrthoDB" id="2412881at2759"/>
<gene>
    <name evidence="1" type="ORF">CPELLU_LOCUS19178</name>
</gene>
<evidence type="ECO:0000313" key="1">
    <source>
        <dbReference type="EMBL" id="CAG8815784.1"/>
    </source>
</evidence>
<dbReference type="EMBL" id="CAJVQA010043462">
    <property type="protein sequence ID" value="CAG8815784.1"/>
    <property type="molecule type" value="Genomic_DNA"/>
</dbReference>
<sequence length="71" mass="8821">NIAKYIFEHWTRTFFSDELQNKEPYILAKLTWLDIGKQMHTWHKNLLLNLERPLQNIILHYYEYKAEEWAI</sequence>
<dbReference type="Proteomes" id="UP000789759">
    <property type="component" value="Unassembled WGS sequence"/>
</dbReference>
<dbReference type="AlphaFoldDB" id="A0A9N9KAX7"/>
<feature type="non-terminal residue" evidence="1">
    <location>
        <position position="1"/>
    </location>
</feature>
<proteinExistence type="predicted"/>
<accession>A0A9N9KAX7</accession>
<organism evidence="1 2">
    <name type="scientific">Cetraspora pellucida</name>
    <dbReference type="NCBI Taxonomy" id="1433469"/>
    <lineage>
        <taxon>Eukaryota</taxon>
        <taxon>Fungi</taxon>
        <taxon>Fungi incertae sedis</taxon>
        <taxon>Mucoromycota</taxon>
        <taxon>Glomeromycotina</taxon>
        <taxon>Glomeromycetes</taxon>
        <taxon>Diversisporales</taxon>
        <taxon>Gigasporaceae</taxon>
        <taxon>Cetraspora</taxon>
    </lineage>
</organism>
<protein>
    <submittedName>
        <fullName evidence="1">1480_t:CDS:1</fullName>
    </submittedName>
</protein>